<feature type="transmembrane region" description="Helical" evidence="1">
    <location>
        <begin position="50"/>
        <end position="71"/>
    </location>
</feature>
<protein>
    <submittedName>
        <fullName evidence="2">Uncharacterized protein</fullName>
    </submittedName>
</protein>
<evidence type="ECO:0000313" key="3">
    <source>
        <dbReference type="Proteomes" id="UP000323000"/>
    </source>
</evidence>
<dbReference type="Proteomes" id="UP000323000">
    <property type="component" value="Chromosome 3"/>
</dbReference>
<comment type="caution">
    <text evidence="2">The sequence shown here is derived from an EMBL/GenBank/DDBJ whole genome shotgun (WGS) entry which is preliminary data.</text>
</comment>
<dbReference type="EMBL" id="VAHF01000003">
    <property type="protein sequence ID" value="TXG67482.1"/>
    <property type="molecule type" value="Genomic_DNA"/>
</dbReference>
<proteinExistence type="predicted"/>
<dbReference type="PANTHER" id="PTHR37231:SF2">
    <property type="entry name" value="EXPRESSED PROTEIN"/>
    <property type="match status" value="1"/>
</dbReference>
<gene>
    <name evidence="2" type="ORF">EZV62_008757</name>
</gene>
<keyword evidence="1" id="KW-0472">Membrane</keyword>
<keyword evidence="1" id="KW-1133">Transmembrane helix</keyword>
<feature type="transmembrane region" description="Helical" evidence="1">
    <location>
        <begin position="21"/>
        <end position="38"/>
    </location>
</feature>
<accession>A0A5C7IEU3</accession>
<evidence type="ECO:0000313" key="2">
    <source>
        <dbReference type="EMBL" id="TXG67482.1"/>
    </source>
</evidence>
<evidence type="ECO:0000256" key="1">
    <source>
        <dbReference type="SAM" id="Phobius"/>
    </source>
</evidence>
<dbReference type="PANTHER" id="PTHR37231">
    <property type="entry name" value="EXPRESSED PROTEIN"/>
    <property type="match status" value="1"/>
</dbReference>
<dbReference type="AlphaFoldDB" id="A0A5C7IEU3"/>
<keyword evidence="3" id="KW-1185">Reference proteome</keyword>
<name>A0A5C7IEU3_9ROSI</name>
<keyword evidence="1" id="KW-0812">Transmembrane</keyword>
<reference evidence="3" key="1">
    <citation type="journal article" date="2019" name="Gigascience">
        <title>De novo genome assembly of the endangered Acer yangbiense, a plant species with extremely small populations endemic to Yunnan Province, China.</title>
        <authorList>
            <person name="Yang J."/>
            <person name="Wariss H.M."/>
            <person name="Tao L."/>
            <person name="Zhang R."/>
            <person name="Yun Q."/>
            <person name="Hollingsworth P."/>
            <person name="Dao Z."/>
            <person name="Luo G."/>
            <person name="Guo H."/>
            <person name="Ma Y."/>
            <person name="Sun W."/>
        </authorList>
    </citation>
    <scope>NUCLEOTIDE SEQUENCE [LARGE SCALE GENOMIC DNA]</scope>
    <source>
        <strain evidence="3">cv. Malutang</strain>
    </source>
</reference>
<organism evidence="2 3">
    <name type="scientific">Acer yangbiense</name>
    <dbReference type="NCBI Taxonomy" id="1000413"/>
    <lineage>
        <taxon>Eukaryota</taxon>
        <taxon>Viridiplantae</taxon>
        <taxon>Streptophyta</taxon>
        <taxon>Embryophyta</taxon>
        <taxon>Tracheophyta</taxon>
        <taxon>Spermatophyta</taxon>
        <taxon>Magnoliopsida</taxon>
        <taxon>eudicotyledons</taxon>
        <taxon>Gunneridae</taxon>
        <taxon>Pentapetalae</taxon>
        <taxon>rosids</taxon>
        <taxon>malvids</taxon>
        <taxon>Sapindales</taxon>
        <taxon>Sapindaceae</taxon>
        <taxon>Hippocastanoideae</taxon>
        <taxon>Acereae</taxon>
        <taxon>Acer</taxon>
    </lineage>
</organism>
<dbReference type="OrthoDB" id="2015857at2759"/>
<sequence length="80" mass="8631">MAKDESSNDTYSRRQWPRREIAIAGGLISTPVIGWPLYTLKTTGYGLPPGPGGSIGALEGVSYLVTMVGGLKNHVTYSRY</sequence>